<dbReference type="EMBL" id="DF977001">
    <property type="protein sequence ID" value="GAQ25259.1"/>
    <property type="molecule type" value="Genomic_DNA"/>
</dbReference>
<dbReference type="STRING" id="224999.GCA_001485475_01274"/>
<dbReference type="PIRSF" id="PIRSF004729">
    <property type="entry name" value="MutL"/>
    <property type="match status" value="1"/>
</dbReference>
<dbReference type="InterPro" id="IPR006230">
    <property type="entry name" value="MutL"/>
</dbReference>
<sequence length="456" mass="49475">MLNIDVLVAEIGSTTTIVNAFNGIRTSCPEFLGQGIAPTTVEDGDVTVGLKNAIKDLEQQVEDKIQWGKIMASSSAAGGLKMTVHGLVYDMTVKAAKEAALGAGAIIRMVTAGMLTLADLKKISEIKPNIILIAGGVDYGEKDTVIYNAKKITELKMDIPVIYAGNIAARDEIGEIFKDKNQIFFVDNVYPRIDELVVEPARKVIQQVFEEHIIKAPGMEKIRTFVDGPIMPTPGAVMNAAKALKEEIGDLLVVDVGGATTDVHSVAENSEEIAKILIAPEPEAKRTVEGDLGIFINRYHVIEIVGYEKSTKILGFDVKEALEKLPPIPSTPQEIKLAEYLTQIACKTGLERHAGKIKYLFGPAGKYAIATGKDLTKVKWIIGTGGALTKLPRGKKILESLRCPEKSEKLLPTQNARVLIDSNYIMASLGVLCSRYSSEGIILLKKDLSINENFCI</sequence>
<dbReference type="AlphaFoldDB" id="A0A0U9HGL1"/>
<dbReference type="RefSeq" id="WP_114272606.1">
    <property type="nucleotide sequence ID" value="NZ_DF977001.1"/>
</dbReference>
<evidence type="ECO:0000313" key="2">
    <source>
        <dbReference type="Proteomes" id="UP000062160"/>
    </source>
</evidence>
<dbReference type="OrthoDB" id="9769453at2"/>
<dbReference type="NCBIfam" id="TIGR01319">
    <property type="entry name" value="glmL_fam"/>
    <property type="match status" value="1"/>
</dbReference>
<keyword evidence="2" id="KW-1185">Reference proteome</keyword>
<dbReference type="Pfam" id="PF13941">
    <property type="entry name" value="MutL"/>
    <property type="match status" value="1"/>
</dbReference>
<gene>
    <name evidence="1" type="ORF">TSYNT_7278</name>
</gene>
<evidence type="ECO:0008006" key="3">
    <source>
        <dbReference type="Google" id="ProtNLM"/>
    </source>
</evidence>
<dbReference type="Proteomes" id="UP000062160">
    <property type="component" value="Unassembled WGS sequence"/>
</dbReference>
<accession>A0A0U9HGL1</accession>
<organism evidence="1">
    <name type="scientific">Tepidanaerobacter syntrophicus</name>
    <dbReference type="NCBI Taxonomy" id="224999"/>
    <lineage>
        <taxon>Bacteria</taxon>
        <taxon>Bacillati</taxon>
        <taxon>Bacillota</taxon>
        <taxon>Clostridia</taxon>
        <taxon>Thermosediminibacterales</taxon>
        <taxon>Tepidanaerobacteraceae</taxon>
        <taxon>Tepidanaerobacter</taxon>
    </lineage>
</organism>
<protein>
    <recommendedName>
        <fullName evidence="3">DNA mismatch repair protein MutL</fullName>
    </recommendedName>
</protein>
<dbReference type="NCBIfam" id="NF040744">
    <property type="entry name" value="ornith_Or-4"/>
    <property type="match status" value="1"/>
</dbReference>
<name>A0A0U9HGL1_9FIRM</name>
<proteinExistence type="predicted"/>
<evidence type="ECO:0000313" key="1">
    <source>
        <dbReference type="EMBL" id="GAQ25259.1"/>
    </source>
</evidence>
<reference evidence="1" key="1">
    <citation type="journal article" date="2016" name="Genome Announc.">
        <title>Draft Genome Sequence of the Syntrophic Lactate-Degrading Bacterium Tepidanaerobacter syntrophicus JLT.</title>
        <authorList>
            <person name="Matsuura N."/>
            <person name="Ohashi A."/>
            <person name="Tourlousse D.M."/>
            <person name="Sekiguchi Y."/>
        </authorList>
    </citation>
    <scope>NUCLEOTIDE SEQUENCE [LARGE SCALE GENOMIC DNA]</scope>
    <source>
        <strain evidence="1">JL</strain>
    </source>
</reference>